<dbReference type="PANTHER" id="PTHR22904">
    <property type="entry name" value="TPR REPEAT CONTAINING PROTEIN"/>
    <property type="match status" value="1"/>
</dbReference>
<organism evidence="4 5">
    <name type="scientific">Hymenoscyphus albidus</name>
    <dbReference type="NCBI Taxonomy" id="595503"/>
    <lineage>
        <taxon>Eukaryota</taxon>
        <taxon>Fungi</taxon>
        <taxon>Dikarya</taxon>
        <taxon>Ascomycota</taxon>
        <taxon>Pezizomycotina</taxon>
        <taxon>Leotiomycetes</taxon>
        <taxon>Helotiales</taxon>
        <taxon>Helotiaceae</taxon>
        <taxon>Hymenoscyphus</taxon>
    </lineage>
</organism>
<dbReference type="GO" id="GO:0051879">
    <property type="term" value="F:Hsp90 protein binding"/>
    <property type="evidence" value="ECO:0007669"/>
    <property type="project" value="TreeGrafter"/>
</dbReference>
<dbReference type="Pfam" id="PF12937">
    <property type="entry name" value="F-box-like"/>
    <property type="match status" value="1"/>
</dbReference>
<evidence type="ECO:0000256" key="2">
    <source>
        <dbReference type="ARBA" id="ARBA00022803"/>
    </source>
</evidence>
<gene>
    <name evidence="4" type="ORF">HYALB_00006666</name>
</gene>
<feature type="domain" description="F-box" evidence="3">
    <location>
        <begin position="138"/>
        <end position="185"/>
    </location>
</feature>
<dbReference type="SMART" id="SM00256">
    <property type="entry name" value="FBOX"/>
    <property type="match status" value="1"/>
</dbReference>
<dbReference type="Gene3D" id="1.25.40.10">
    <property type="entry name" value="Tetratricopeptide repeat domain"/>
    <property type="match status" value="1"/>
</dbReference>
<keyword evidence="1" id="KW-0677">Repeat</keyword>
<dbReference type="SUPFAM" id="SSF81383">
    <property type="entry name" value="F-box domain"/>
    <property type="match status" value="1"/>
</dbReference>
<proteinExistence type="predicted"/>
<dbReference type="InterPro" id="IPR032675">
    <property type="entry name" value="LRR_dom_sf"/>
</dbReference>
<reference evidence="4" key="1">
    <citation type="submission" date="2021-07" db="EMBL/GenBank/DDBJ databases">
        <authorList>
            <person name="Durling M."/>
        </authorList>
    </citation>
    <scope>NUCLEOTIDE SEQUENCE</scope>
</reference>
<dbReference type="InterPro" id="IPR036047">
    <property type="entry name" value="F-box-like_dom_sf"/>
</dbReference>
<dbReference type="EMBL" id="CAJVRM010000685">
    <property type="protein sequence ID" value="CAG8982856.1"/>
    <property type="molecule type" value="Genomic_DNA"/>
</dbReference>
<dbReference type="PANTHER" id="PTHR22904:SF523">
    <property type="entry name" value="STRESS-INDUCED-PHOSPHOPROTEIN 1"/>
    <property type="match status" value="1"/>
</dbReference>
<accession>A0A9N9M276</accession>
<dbReference type="Proteomes" id="UP000701801">
    <property type="component" value="Unassembled WGS sequence"/>
</dbReference>
<dbReference type="Gene3D" id="1.20.1280.50">
    <property type="match status" value="1"/>
</dbReference>
<name>A0A9N9M276_9HELO</name>
<evidence type="ECO:0000313" key="4">
    <source>
        <dbReference type="EMBL" id="CAG8982856.1"/>
    </source>
</evidence>
<dbReference type="SUPFAM" id="SSF48452">
    <property type="entry name" value="TPR-like"/>
    <property type="match status" value="1"/>
</dbReference>
<keyword evidence="2" id="KW-0802">TPR repeat</keyword>
<dbReference type="SUPFAM" id="SSF52047">
    <property type="entry name" value="RNI-like"/>
    <property type="match status" value="1"/>
</dbReference>
<keyword evidence="5" id="KW-1185">Reference proteome</keyword>
<dbReference type="Gene3D" id="3.80.10.10">
    <property type="entry name" value="Ribonuclease Inhibitor"/>
    <property type="match status" value="1"/>
</dbReference>
<protein>
    <recommendedName>
        <fullName evidence="3">F-box domain-containing protein</fullName>
    </recommendedName>
</protein>
<evidence type="ECO:0000313" key="5">
    <source>
        <dbReference type="Proteomes" id="UP000701801"/>
    </source>
</evidence>
<comment type="caution">
    <text evidence="4">The sequence shown here is derived from an EMBL/GenBank/DDBJ whole genome shotgun (WGS) entry which is preliminary data.</text>
</comment>
<dbReference type="AlphaFoldDB" id="A0A9N9M276"/>
<dbReference type="OrthoDB" id="629492at2759"/>
<evidence type="ECO:0000256" key="1">
    <source>
        <dbReference type="ARBA" id="ARBA00022737"/>
    </source>
</evidence>
<evidence type="ECO:0000259" key="3">
    <source>
        <dbReference type="PROSITE" id="PS50181"/>
    </source>
</evidence>
<dbReference type="PROSITE" id="PS50181">
    <property type="entry name" value="FBOX"/>
    <property type="match status" value="1"/>
</dbReference>
<dbReference type="InterPro" id="IPR001810">
    <property type="entry name" value="F-box_dom"/>
</dbReference>
<sequence>MAQPVPGEEGMGPLEKGRRRYQKKDFPAALFAFTDAVNISTSHILMTALDHRAATYEKLEQLQPALRDAKRMIDLMPDTSKGYLRCGKILKLQGQNALALKIYERGLKKVKIGSDDDRTLLQSMFNALKRAQEPEKNLDPLQFLPLELAQLVCHHLSMRDRVICLAVSRSWKRLLESSHKLWTTLDTTSARKPISLRSIKAHLKRSNYTLERVVITMKARLDSEKIGYLTKTCKSLRLLEMNGSGAIGTSLIFALPRAKSLESIAVSRNTEITMTDVQAALRCCQATLLEAKFLQIGGHFQVSNSLGFPRLEKLQTLVLCVANRHMNSSRDTSPSVIIEACPNLVSLTLSGWDCSSSGIGGLALRNGLRELDLSNTLLRIFPQLPPTITRLILKGNPLLKDADLEVDELTESDYFLPLLEEFNCEGTDISDKFIMRITQPSIERKNLRILLIGRRLSVLLPDPSRVAERMYPTSTTVQHLSLASLQEPENHIIEAVKLFPNLQKLDVSLTKITGVAVKMFVKMGIERLVLNECDHVSGDAVDWARGQGVEVEYNFPSRVEGSRSGWRNAIS</sequence>
<dbReference type="InterPro" id="IPR011990">
    <property type="entry name" value="TPR-like_helical_dom_sf"/>
</dbReference>